<comment type="caution">
    <text evidence="3">The sequence shown here is derived from an EMBL/GenBank/DDBJ whole genome shotgun (WGS) entry which is preliminary data.</text>
</comment>
<name>A0A511H566_9BACT</name>
<dbReference type="EMBL" id="BJVY01000002">
    <property type="protein sequence ID" value="GEL68676.1"/>
    <property type="molecule type" value="Genomic_DNA"/>
</dbReference>
<dbReference type="EMBL" id="FNAJ01000007">
    <property type="protein sequence ID" value="SDE49687.1"/>
    <property type="molecule type" value="Genomic_DNA"/>
</dbReference>
<reference evidence="3 6" key="2">
    <citation type="submission" date="2019-07" db="EMBL/GenBank/DDBJ databases">
        <title>Whole genome shotgun sequence of Myxococcus virescens NBRC 100334.</title>
        <authorList>
            <person name="Hosoyama A."/>
            <person name="Uohara A."/>
            <person name="Ohji S."/>
            <person name="Ichikawa N."/>
        </authorList>
    </citation>
    <scope>NUCLEOTIDE SEQUENCE [LARGE SCALE GENOMIC DNA]</scope>
    <source>
        <strain evidence="3 6">NBRC 100334</strain>
    </source>
</reference>
<dbReference type="InterPro" id="IPR024466">
    <property type="entry name" value="CHP02679_N"/>
</dbReference>
<dbReference type="Proteomes" id="UP000321224">
    <property type="component" value="Unassembled WGS sequence"/>
</dbReference>
<organism evidence="3 6">
    <name type="scientific">Myxococcus virescens</name>
    <dbReference type="NCBI Taxonomy" id="83456"/>
    <lineage>
        <taxon>Bacteria</taxon>
        <taxon>Pseudomonadati</taxon>
        <taxon>Myxococcota</taxon>
        <taxon>Myxococcia</taxon>
        <taxon>Myxococcales</taxon>
        <taxon>Cystobacterineae</taxon>
        <taxon>Myxococcaceae</taxon>
        <taxon>Myxococcus</taxon>
    </lineage>
</organism>
<dbReference type="RefSeq" id="WP_090491497.1">
    <property type="nucleotide sequence ID" value="NZ_BJVY01000002.1"/>
</dbReference>
<gene>
    <name evidence="3" type="ORF">MVI01_04600</name>
    <name evidence="4" type="ORF">SAMN04488504_107291</name>
</gene>
<evidence type="ECO:0000313" key="6">
    <source>
        <dbReference type="Proteomes" id="UP000321224"/>
    </source>
</evidence>
<dbReference type="InterPro" id="IPR024465">
    <property type="entry name" value="DUF2399"/>
</dbReference>
<evidence type="ECO:0000313" key="4">
    <source>
        <dbReference type="EMBL" id="SDE49687.1"/>
    </source>
</evidence>
<accession>A0A511H566</accession>
<dbReference type="AlphaFoldDB" id="A0A511H566"/>
<evidence type="ECO:0000259" key="1">
    <source>
        <dbReference type="Pfam" id="PF09664"/>
    </source>
</evidence>
<feature type="domain" description="DUF2399" evidence="1">
    <location>
        <begin position="270"/>
        <end position="426"/>
    </location>
</feature>
<protein>
    <submittedName>
        <fullName evidence="4">TIGR02679 family protein</fullName>
    </submittedName>
</protein>
<reference evidence="4 5" key="1">
    <citation type="submission" date="2016-10" db="EMBL/GenBank/DDBJ databases">
        <authorList>
            <person name="Varghese N."/>
            <person name="Submissions S."/>
        </authorList>
    </citation>
    <scope>NUCLEOTIDE SEQUENCE [LARGE SCALE GENOMIC DNA]</scope>
    <source>
        <strain evidence="4 5">DSM 2260</strain>
    </source>
</reference>
<sequence>MSIACPLCDGACAGADLGPLLHPRLVWLWEQLGDAADRRGDGELARGSLTIRAPEPAEERAAAGGLLGEHVLKAHQSRRIDLDQLTQKLRVRGPRLTPGAVAAHALRRPLAERARSSAEREAREQRLQVILANRLRTLPERTLARPEPDTIWRALRRTGWIARLLSSQDPEYLLHTALSVLEALPSPGIRADRRRLASDTTGDPHALDDGTTLGGLVLALLVAAGNVQTRQRPRAAWAEAGVYCDDVTGGFIAVGILPVGWTVPPGTALTLPPRVLNTCQWPAPDAGGSWVFVTENPSVASAAADLSAEYPRVRLLCTSGTPSDREIASVARLAVSGWRVAVRADFDEAGLSHVTALLQGVPEAVPWRMGADDYLESLETFQGRTGNRNVERVPDCAWDSRLADAIRRKSTAAFEESLLPRLLEDLRRGTPDRR</sequence>
<dbReference type="Proteomes" id="UP000198717">
    <property type="component" value="Unassembled WGS sequence"/>
</dbReference>
<proteinExistence type="predicted"/>
<dbReference type="Pfam" id="PF11796">
    <property type="entry name" value="DUF3323"/>
    <property type="match status" value="1"/>
</dbReference>
<keyword evidence="5" id="KW-1185">Reference proteome</keyword>
<dbReference type="Pfam" id="PF09664">
    <property type="entry name" value="DUF2399"/>
    <property type="match status" value="1"/>
</dbReference>
<feature type="domain" description="Conserved hypothetical protein CHP02679 N terminus" evidence="2">
    <location>
        <begin position="45"/>
        <end position="257"/>
    </location>
</feature>
<evidence type="ECO:0000259" key="2">
    <source>
        <dbReference type="Pfam" id="PF11796"/>
    </source>
</evidence>
<evidence type="ECO:0000313" key="5">
    <source>
        <dbReference type="Proteomes" id="UP000198717"/>
    </source>
</evidence>
<evidence type="ECO:0000313" key="3">
    <source>
        <dbReference type="EMBL" id="GEL68676.1"/>
    </source>
</evidence>